<dbReference type="InParanoid" id="A0A5C3P8S3"/>
<dbReference type="AlphaFoldDB" id="A0A5C3P8S3"/>
<dbReference type="InterPro" id="IPR050317">
    <property type="entry name" value="Plant_Fungal_Acyltransferase"/>
</dbReference>
<evidence type="ECO:0000313" key="2">
    <source>
        <dbReference type="EMBL" id="TFK86064.1"/>
    </source>
</evidence>
<dbReference type="InterPro" id="IPR023213">
    <property type="entry name" value="CAT-like_dom_sf"/>
</dbReference>
<keyword evidence="1" id="KW-0808">Transferase</keyword>
<dbReference type="PANTHER" id="PTHR31642:SF310">
    <property type="entry name" value="FATTY ALCOHOL:CAFFEOYL-COA ACYLTRANSFERASE"/>
    <property type="match status" value="1"/>
</dbReference>
<protein>
    <recommendedName>
        <fullName evidence="4">CoA-dependent acyltransferase</fullName>
    </recommendedName>
</protein>
<evidence type="ECO:0008006" key="4">
    <source>
        <dbReference type="Google" id="ProtNLM"/>
    </source>
</evidence>
<reference evidence="2 3" key="1">
    <citation type="journal article" date="2019" name="Nat. Ecol. Evol.">
        <title>Megaphylogeny resolves global patterns of mushroom evolution.</title>
        <authorList>
            <person name="Varga T."/>
            <person name="Krizsan K."/>
            <person name="Foldi C."/>
            <person name="Dima B."/>
            <person name="Sanchez-Garcia M."/>
            <person name="Sanchez-Ramirez S."/>
            <person name="Szollosi G.J."/>
            <person name="Szarkandi J.G."/>
            <person name="Papp V."/>
            <person name="Albert L."/>
            <person name="Andreopoulos W."/>
            <person name="Angelini C."/>
            <person name="Antonin V."/>
            <person name="Barry K.W."/>
            <person name="Bougher N.L."/>
            <person name="Buchanan P."/>
            <person name="Buyck B."/>
            <person name="Bense V."/>
            <person name="Catcheside P."/>
            <person name="Chovatia M."/>
            <person name="Cooper J."/>
            <person name="Damon W."/>
            <person name="Desjardin D."/>
            <person name="Finy P."/>
            <person name="Geml J."/>
            <person name="Haridas S."/>
            <person name="Hughes K."/>
            <person name="Justo A."/>
            <person name="Karasinski D."/>
            <person name="Kautmanova I."/>
            <person name="Kiss B."/>
            <person name="Kocsube S."/>
            <person name="Kotiranta H."/>
            <person name="LaButti K.M."/>
            <person name="Lechner B.E."/>
            <person name="Liimatainen K."/>
            <person name="Lipzen A."/>
            <person name="Lukacs Z."/>
            <person name="Mihaltcheva S."/>
            <person name="Morgado L.N."/>
            <person name="Niskanen T."/>
            <person name="Noordeloos M.E."/>
            <person name="Ohm R.A."/>
            <person name="Ortiz-Santana B."/>
            <person name="Ovrebo C."/>
            <person name="Racz N."/>
            <person name="Riley R."/>
            <person name="Savchenko A."/>
            <person name="Shiryaev A."/>
            <person name="Soop K."/>
            <person name="Spirin V."/>
            <person name="Szebenyi C."/>
            <person name="Tomsovsky M."/>
            <person name="Tulloss R.E."/>
            <person name="Uehling J."/>
            <person name="Grigoriev I.V."/>
            <person name="Vagvolgyi C."/>
            <person name="Papp T."/>
            <person name="Martin F.M."/>
            <person name="Miettinen O."/>
            <person name="Hibbett D.S."/>
            <person name="Nagy L.G."/>
        </authorList>
    </citation>
    <scope>NUCLEOTIDE SEQUENCE [LARGE SCALE GENOMIC DNA]</scope>
    <source>
        <strain evidence="2 3">HHB13444</strain>
    </source>
</reference>
<proteinExistence type="predicted"/>
<sequence>MYTIAVKPKTPTILDGETSVKLPAYDLWTGYIENVHVIPARIDVPRFIRAIEETLQIYPHAAGQIVRSGDQWTISLADSPIVVDIEDSDTTSLKLGEQPWVLQPRADLGRFLRTKDCQPSRYPPDLALHHSQPDPGSSHCLLFVKLTIAHEETAIGVSWNHTLGDATVLLWFMQLLSRRYQGDDGPPIPVPSFTKRSFSSPDVALVEAYSPLMLHLSEACPAAEMGQRYAANKGAAEVAFKVTTKQLRMLRDRIVEGASLEVRPSLQDCLTAYIVNVINRYIEVPITQLTNVASETRLSLYGDRRLYRSVGSIRAIGE</sequence>
<keyword evidence="3" id="KW-1185">Reference proteome</keyword>
<dbReference type="EMBL" id="ML211218">
    <property type="protein sequence ID" value="TFK86064.1"/>
    <property type="molecule type" value="Genomic_DNA"/>
</dbReference>
<dbReference type="GO" id="GO:0016747">
    <property type="term" value="F:acyltransferase activity, transferring groups other than amino-acyl groups"/>
    <property type="evidence" value="ECO:0007669"/>
    <property type="project" value="TreeGrafter"/>
</dbReference>
<gene>
    <name evidence="2" type="ORF">K466DRAFT_166374</name>
</gene>
<dbReference type="Proteomes" id="UP000308197">
    <property type="component" value="Unassembled WGS sequence"/>
</dbReference>
<organism evidence="2 3">
    <name type="scientific">Polyporus arcularius HHB13444</name>
    <dbReference type="NCBI Taxonomy" id="1314778"/>
    <lineage>
        <taxon>Eukaryota</taxon>
        <taxon>Fungi</taxon>
        <taxon>Dikarya</taxon>
        <taxon>Basidiomycota</taxon>
        <taxon>Agaricomycotina</taxon>
        <taxon>Agaricomycetes</taxon>
        <taxon>Polyporales</taxon>
        <taxon>Polyporaceae</taxon>
        <taxon>Polyporus</taxon>
    </lineage>
</organism>
<evidence type="ECO:0000256" key="1">
    <source>
        <dbReference type="ARBA" id="ARBA00022679"/>
    </source>
</evidence>
<dbReference type="PANTHER" id="PTHR31642">
    <property type="entry name" value="TRICHOTHECENE 3-O-ACETYLTRANSFERASE"/>
    <property type="match status" value="1"/>
</dbReference>
<dbReference type="Gene3D" id="3.30.559.10">
    <property type="entry name" value="Chloramphenicol acetyltransferase-like domain"/>
    <property type="match status" value="1"/>
</dbReference>
<name>A0A5C3P8S3_9APHY</name>
<accession>A0A5C3P8S3</accession>
<evidence type="ECO:0000313" key="3">
    <source>
        <dbReference type="Proteomes" id="UP000308197"/>
    </source>
</evidence>